<reference evidence="2 3" key="1">
    <citation type="submission" date="2017-07" db="EMBL/GenBank/DDBJ databases">
        <title>An improved, manually edited Actinidia chinensis var. chinensis (kiwifruit) genome highlights the challenges associated with draft genomes and gene prediction in plants.</title>
        <authorList>
            <person name="Pilkington S."/>
            <person name="Crowhurst R."/>
            <person name="Hilario E."/>
            <person name="Nardozza S."/>
            <person name="Fraser L."/>
            <person name="Peng Y."/>
            <person name="Gunaseelan K."/>
            <person name="Simpson R."/>
            <person name="Tahir J."/>
            <person name="Deroles S."/>
            <person name="Templeton K."/>
            <person name="Luo Z."/>
            <person name="Davy M."/>
            <person name="Cheng C."/>
            <person name="Mcneilage M."/>
            <person name="Scaglione D."/>
            <person name="Liu Y."/>
            <person name="Zhang Q."/>
            <person name="Datson P."/>
            <person name="De Silva N."/>
            <person name="Gardiner S."/>
            <person name="Bassett H."/>
            <person name="Chagne D."/>
            <person name="Mccallum J."/>
            <person name="Dzierzon H."/>
            <person name="Deng C."/>
            <person name="Wang Y.-Y."/>
            <person name="Barron N."/>
            <person name="Manako K."/>
            <person name="Bowen J."/>
            <person name="Foster T."/>
            <person name="Erridge Z."/>
            <person name="Tiffin H."/>
            <person name="Waite C."/>
            <person name="Davies K."/>
            <person name="Grierson E."/>
            <person name="Laing W."/>
            <person name="Kirk R."/>
            <person name="Chen X."/>
            <person name="Wood M."/>
            <person name="Montefiori M."/>
            <person name="Brummell D."/>
            <person name="Schwinn K."/>
            <person name="Catanach A."/>
            <person name="Fullerton C."/>
            <person name="Li D."/>
            <person name="Meiyalaghan S."/>
            <person name="Nieuwenhuizen N."/>
            <person name="Read N."/>
            <person name="Prakash R."/>
            <person name="Hunter D."/>
            <person name="Zhang H."/>
            <person name="Mckenzie M."/>
            <person name="Knabel M."/>
            <person name="Harris A."/>
            <person name="Allan A."/>
            <person name="Chen A."/>
            <person name="Janssen B."/>
            <person name="Plunkett B."/>
            <person name="Dwamena C."/>
            <person name="Voogd C."/>
            <person name="Leif D."/>
            <person name="Lafferty D."/>
            <person name="Souleyre E."/>
            <person name="Varkonyi-Gasic E."/>
            <person name="Gambi F."/>
            <person name="Hanley J."/>
            <person name="Yao J.-L."/>
            <person name="Cheung J."/>
            <person name="David K."/>
            <person name="Warren B."/>
            <person name="Marsh K."/>
            <person name="Snowden K."/>
            <person name="Lin-Wang K."/>
            <person name="Brian L."/>
            <person name="Martinez-Sanchez M."/>
            <person name="Wang M."/>
            <person name="Ileperuma N."/>
            <person name="Macnee N."/>
            <person name="Campin R."/>
            <person name="Mcatee P."/>
            <person name="Drummond R."/>
            <person name="Espley R."/>
            <person name="Ireland H."/>
            <person name="Wu R."/>
            <person name="Atkinson R."/>
            <person name="Karunairetnam S."/>
            <person name="Bulley S."/>
            <person name="Chunkath S."/>
            <person name="Hanley Z."/>
            <person name="Storey R."/>
            <person name="Thrimawithana A."/>
            <person name="Thomson S."/>
            <person name="David C."/>
            <person name="Testolin R."/>
        </authorList>
    </citation>
    <scope>NUCLEOTIDE SEQUENCE [LARGE SCALE GENOMIC DNA]</scope>
    <source>
        <strain evidence="3">cv. Red5</strain>
        <tissue evidence="2">Young leaf</tissue>
    </source>
</reference>
<organism evidence="2 3">
    <name type="scientific">Actinidia chinensis var. chinensis</name>
    <name type="common">Chinese soft-hair kiwi</name>
    <dbReference type="NCBI Taxonomy" id="1590841"/>
    <lineage>
        <taxon>Eukaryota</taxon>
        <taxon>Viridiplantae</taxon>
        <taxon>Streptophyta</taxon>
        <taxon>Embryophyta</taxon>
        <taxon>Tracheophyta</taxon>
        <taxon>Spermatophyta</taxon>
        <taxon>Magnoliopsida</taxon>
        <taxon>eudicotyledons</taxon>
        <taxon>Gunneridae</taxon>
        <taxon>Pentapetalae</taxon>
        <taxon>asterids</taxon>
        <taxon>Ericales</taxon>
        <taxon>Actinidiaceae</taxon>
        <taxon>Actinidia</taxon>
    </lineage>
</organism>
<dbReference type="Gramene" id="PSR86071">
    <property type="protein sequence ID" value="PSR86071"/>
    <property type="gene ID" value="CEY00_Acc31700"/>
</dbReference>
<dbReference type="Proteomes" id="UP000241394">
    <property type="component" value="Chromosome LG28"/>
</dbReference>
<sequence>MTKSPDSPPRLTGYTLGVRRKQGTFPAVAGGAMRPPLHQLRHHWHQIGGCVSFKKSNNSQGGQSRVTSASLKSDSNDASAARTLQNDSHLQPPVPGDASEPFTFQFGSISPGFMNEMQNSSMESIHGNGPLLQPYYCSLPNNSQKTMMLSI</sequence>
<comment type="caution">
    <text evidence="2">The sequence shown here is derived from an EMBL/GenBank/DDBJ whole genome shotgun (WGS) entry which is preliminary data.</text>
</comment>
<dbReference type="AlphaFoldDB" id="A0A2R6P601"/>
<evidence type="ECO:0000313" key="2">
    <source>
        <dbReference type="EMBL" id="PSR86071.1"/>
    </source>
</evidence>
<dbReference type="InParanoid" id="A0A2R6P601"/>
<feature type="region of interest" description="Disordered" evidence="1">
    <location>
        <begin position="51"/>
        <end position="102"/>
    </location>
</feature>
<proteinExistence type="predicted"/>
<gene>
    <name evidence="2" type="ORF">CEY00_Acc31700</name>
</gene>
<evidence type="ECO:0000256" key="1">
    <source>
        <dbReference type="SAM" id="MobiDB-lite"/>
    </source>
</evidence>
<dbReference type="EMBL" id="NKQK01000028">
    <property type="protein sequence ID" value="PSR86071.1"/>
    <property type="molecule type" value="Genomic_DNA"/>
</dbReference>
<keyword evidence="3" id="KW-1185">Reference proteome</keyword>
<dbReference type="OrthoDB" id="1746947at2759"/>
<evidence type="ECO:0000313" key="3">
    <source>
        <dbReference type="Proteomes" id="UP000241394"/>
    </source>
</evidence>
<reference evidence="3" key="2">
    <citation type="journal article" date="2018" name="BMC Genomics">
        <title>A manually annotated Actinidia chinensis var. chinensis (kiwifruit) genome highlights the challenges associated with draft genomes and gene prediction in plants.</title>
        <authorList>
            <person name="Pilkington S.M."/>
            <person name="Crowhurst R."/>
            <person name="Hilario E."/>
            <person name="Nardozza S."/>
            <person name="Fraser L."/>
            <person name="Peng Y."/>
            <person name="Gunaseelan K."/>
            <person name="Simpson R."/>
            <person name="Tahir J."/>
            <person name="Deroles S.C."/>
            <person name="Templeton K."/>
            <person name="Luo Z."/>
            <person name="Davy M."/>
            <person name="Cheng C."/>
            <person name="McNeilage M."/>
            <person name="Scaglione D."/>
            <person name="Liu Y."/>
            <person name="Zhang Q."/>
            <person name="Datson P."/>
            <person name="De Silva N."/>
            <person name="Gardiner S.E."/>
            <person name="Bassett H."/>
            <person name="Chagne D."/>
            <person name="McCallum J."/>
            <person name="Dzierzon H."/>
            <person name="Deng C."/>
            <person name="Wang Y.Y."/>
            <person name="Barron L."/>
            <person name="Manako K."/>
            <person name="Bowen J."/>
            <person name="Foster T.M."/>
            <person name="Erridge Z.A."/>
            <person name="Tiffin H."/>
            <person name="Waite C.N."/>
            <person name="Davies K.M."/>
            <person name="Grierson E.P."/>
            <person name="Laing W.A."/>
            <person name="Kirk R."/>
            <person name="Chen X."/>
            <person name="Wood M."/>
            <person name="Montefiori M."/>
            <person name="Brummell D.A."/>
            <person name="Schwinn K.E."/>
            <person name="Catanach A."/>
            <person name="Fullerton C."/>
            <person name="Li D."/>
            <person name="Meiyalaghan S."/>
            <person name="Nieuwenhuizen N."/>
            <person name="Read N."/>
            <person name="Prakash R."/>
            <person name="Hunter D."/>
            <person name="Zhang H."/>
            <person name="McKenzie M."/>
            <person name="Knabel M."/>
            <person name="Harris A."/>
            <person name="Allan A.C."/>
            <person name="Gleave A."/>
            <person name="Chen A."/>
            <person name="Janssen B.J."/>
            <person name="Plunkett B."/>
            <person name="Ampomah-Dwamena C."/>
            <person name="Voogd C."/>
            <person name="Leif D."/>
            <person name="Lafferty D."/>
            <person name="Souleyre E.J.F."/>
            <person name="Varkonyi-Gasic E."/>
            <person name="Gambi F."/>
            <person name="Hanley J."/>
            <person name="Yao J.L."/>
            <person name="Cheung J."/>
            <person name="David K.M."/>
            <person name="Warren B."/>
            <person name="Marsh K."/>
            <person name="Snowden K.C."/>
            <person name="Lin-Wang K."/>
            <person name="Brian L."/>
            <person name="Martinez-Sanchez M."/>
            <person name="Wang M."/>
            <person name="Ileperuma N."/>
            <person name="Macnee N."/>
            <person name="Campin R."/>
            <person name="McAtee P."/>
            <person name="Drummond R.S.M."/>
            <person name="Espley R.V."/>
            <person name="Ireland H.S."/>
            <person name="Wu R."/>
            <person name="Atkinson R.G."/>
            <person name="Karunairetnam S."/>
            <person name="Bulley S."/>
            <person name="Chunkath S."/>
            <person name="Hanley Z."/>
            <person name="Storey R."/>
            <person name="Thrimawithana A.H."/>
            <person name="Thomson S."/>
            <person name="David C."/>
            <person name="Testolin R."/>
            <person name="Huang H."/>
            <person name="Hellens R.P."/>
            <person name="Schaffer R.J."/>
        </authorList>
    </citation>
    <scope>NUCLEOTIDE SEQUENCE [LARGE SCALE GENOMIC DNA]</scope>
    <source>
        <strain evidence="3">cv. Red5</strain>
    </source>
</reference>
<feature type="compositionally biased region" description="Polar residues" evidence="1">
    <location>
        <begin position="54"/>
        <end position="89"/>
    </location>
</feature>
<accession>A0A2R6P601</accession>
<protein>
    <submittedName>
        <fullName evidence="2">KAT8 regulatory NSL complex subunit like</fullName>
    </submittedName>
</protein>
<name>A0A2R6P601_ACTCC</name>